<gene>
    <name evidence="7" type="ORF">ACFQGD_02530</name>
</gene>
<reference evidence="8" key="1">
    <citation type="journal article" date="2019" name="Int. J. Syst. Evol. Microbiol.">
        <title>The Global Catalogue of Microorganisms (GCM) 10K type strain sequencing project: providing services to taxonomists for standard genome sequencing and annotation.</title>
        <authorList>
            <consortium name="The Broad Institute Genomics Platform"/>
            <consortium name="The Broad Institute Genome Sequencing Center for Infectious Disease"/>
            <person name="Wu L."/>
            <person name="Ma J."/>
        </authorList>
    </citation>
    <scope>NUCLEOTIDE SEQUENCE [LARGE SCALE GENOMIC DNA]</scope>
    <source>
        <strain evidence="8">KCTC 32255</strain>
    </source>
</reference>
<dbReference type="RefSeq" id="WP_390221003.1">
    <property type="nucleotide sequence ID" value="NZ_JBHSXX010000001.1"/>
</dbReference>
<evidence type="ECO:0000256" key="3">
    <source>
        <dbReference type="ARBA" id="ARBA00022692"/>
    </source>
</evidence>
<keyword evidence="4 6" id="KW-1133">Transmembrane helix</keyword>
<keyword evidence="3 6" id="KW-0812">Transmembrane</keyword>
<dbReference type="InterPro" id="IPR011701">
    <property type="entry name" value="MFS"/>
</dbReference>
<dbReference type="PANTHER" id="PTHR23513:SF11">
    <property type="entry name" value="STAPHYLOFERRIN A TRANSPORTER"/>
    <property type="match status" value="1"/>
</dbReference>
<dbReference type="InterPro" id="IPR036259">
    <property type="entry name" value="MFS_trans_sf"/>
</dbReference>
<proteinExistence type="predicted"/>
<evidence type="ECO:0000256" key="6">
    <source>
        <dbReference type="SAM" id="Phobius"/>
    </source>
</evidence>
<comment type="caution">
    <text evidence="7">The sequence shown here is derived from an EMBL/GenBank/DDBJ whole genome shotgun (WGS) entry which is preliminary data.</text>
</comment>
<name>A0ABW2BTZ5_9PSEU</name>
<dbReference type="SUPFAM" id="SSF103473">
    <property type="entry name" value="MFS general substrate transporter"/>
    <property type="match status" value="1"/>
</dbReference>
<dbReference type="EMBL" id="JBHSXX010000001">
    <property type="protein sequence ID" value="MFC6866015.1"/>
    <property type="molecule type" value="Genomic_DNA"/>
</dbReference>
<feature type="transmembrane region" description="Helical" evidence="6">
    <location>
        <begin position="333"/>
        <end position="349"/>
    </location>
</feature>
<evidence type="ECO:0000256" key="1">
    <source>
        <dbReference type="ARBA" id="ARBA00004651"/>
    </source>
</evidence>
<feature type="transmembrane region" description="Helical" evidence="6">
    <location>
        <begin position="96"/>
        <end position="118"/>
    </location>
</feature>
<dbReference type="Proteomes" id="UP001596337">
    <property type="component" value="Unassembled WGS sequence"/>
</dbReference>
<evidence type="ECO:0000256" key="2">
    <source>
        <dbReference type="ARBA" id="ARBA00022475"/>
    </source>
</evidence>
<evidence type="ECO:0000256" key="4">
    <source>
        <dbReference type="ARBA" id="ARBA00022989"/>
    </source>
</evidence>
<feature type="transmembrane region" description="Helical" evidence="6">
    <location>
        <begin position="394"/>
        <end position="414"/>
    </location>
</feature>
<accession>A0ABW2BTZ5</accession>
<feature type="transmembrane region" description="Helical" evidence="6">
    <location>
        <begin position="355"/>
        <end position="373"/>
    </location>
</feature>
<feature type="transmembrane region" description="Helical" evidence="6">
    <location>
        <begin position="271"/>
        <end position="290"/>
    </location>
</feature>
<keyword evidence="8" id="KW-1185">Reference proteome</keyword>
<evidence type="ECO:0000313" key="8">
    <source>
        <dbReference type="Proteomes" id="UP001596337"/>
    </source>
</evidence>
<dbReference type="CDD" id="cd06173">
    <property type="entry name" value="MFS_MefA_like"/>
    <property type="match status" value="1"/>
</dbReference>
<organism evidence="7 8">
    <name type="scientific">Haloechinothrix salitolerans</name>
    <dbReference type="NCBI Taxonomy" id="926830"/>
    <lineage>
        <taxon>Bacteria</taxon>
        <taxon>Bacillati</taxon>
        <taxon>Actinomycetota</taxon>
        <taxon>Actinomycetes</taxon>
        <taxon>Pseudonocardiales</taxon>
        <taxon>Pseudonocardiaceae</taxon>
        <taxon>Haloechinothrix</taxon>
    </lineage>
</organism>
<feature type="transmembrane region" description="Helical" evidence="6">
    <location>
        <begin position="217"/>
        <end position="237"/>
    </location>
</feature>
<sequence length="454" mass="47138">MITVSMPSGVAPFGWETSAWKHRDWHPKWDEYRSTAAWQGRMTADVTGASERVTFRSVLRIGEFRTMWLAELFSVIGDQIARVALTVLVYDQTSSAALTGLTYALTFVPAMLGGVLFAGLGDRYPRRDVMIATDVGRAVLVGLMIVPGTPLWLLCVLVAAMTLLNGPFKAAQQALLPDVLEGKQYMVGMAIRNMTSQAGQLVGFAGGGLLVGAASPATGLAVNAGTFVVSALLLLLVRQRKVAVTGEDKPSFLASTAAGARIVWRDPALRTLVALNWLAGFYVVAEALAAPLAGDIGAGALAVGLLMAADPFGSVIGAVVFGRWVPESMQVRVIGVLGILAGVPLALVVLQPGLIAALVLFALSGMLATGYNIQGTVSFVRRLPDRSRAQCSGLNSTGLITVQGLGALAAGALADITGTANAIAVAGIVGVIVAVPIALSWSKVRGNDPVAHAS</sequence>
<evidence type="ECO:0000313" key="7">
    <source>
        <dbReference type="EMBL" id="MFC6866015.1"/>
    </source>
</evidence>
<dbReference type="Gene3D" id="1.20.1250.20">
    <property type="entry name" value="MFS general substrate transporter like domains"/>
    <property type="match status" value="1"/>
</dbReference>
<evidence type="ECO:0000256" key="5">
    <source>
        <dbReference type="ARBA" id="ARBA00023136"/>
    </source>
</evidence>
<comment type="subcellular location">
    <subcellularLocation>
        <location evidence="1">Cell membrane</location>
        <topology evidence="1">Multi-pass membrane protein</topology>
    </subcellularLocation>
</comment>
<dbReference type="PANTHER" id="PTHR23513">
    <property type="entry name" value="INTEGRAL MEMBRANE EFFLUX PROTEIN-RELATED"/>
    <property type="match status" value="1"/>
</dbReference>
<dbReference type="Pfam" id="PF07690">
    <property type="entry name" value="MFS_1"/>
    <property type="match status" value="1"/>
</dbReference>
<feature type="transmembrane region" description="Helical" evidence="6">
    <location>
        <begin position="420"/>
        <end position="439"/>
    </location>
</feature>
<feature type="transmembrane region" description="Helical" evidence="6">
    <location>
        <begin position="296"/>
        <end position="321"/>
    </location>
</feature>
<keyword evidence="5 6" id="KW-0472">Membrane</keyword>
<keyword evidence="2" id="KW-1003">Cell membrane</keyword>
<protein>
    <submittedName>
        <fullName evidence="7">MFS transporter</fullName>
    </submittedName>
</protein>
<feature type="transmembrane region" description="Helical" evidence="6">
    <location>
        <begin position="139"/>
        <end position="164"/>
    </location>
</feature>